<dbReference type="AlphaFoldDB" id="A0A1W1VDR0"/>
<reference evidence="1 2" key="1">
    <citation type="submission" date="2017-04" db="EMBL/GenBank/DDBJ databases">
        <authorList>
            <person name="Afonso C.L."/>
            <person name="Miller P.J."/>
            <person name="Scott M.A."/>
            <person name="Spackman E."/>
            <person name="Goraichik I."/>
            <person name="Dimitrov K.M."/>
            <person name="Suarez D.L."/>
            <person name="Swayne D.E."/>
        </authorList>
    </citation>
    <scope>NUCLEOTIDE SEQUENCE [LARGE SCALE GENOMIC DNA]</scope>
    <source>
        <strain evidence="1 2">KR-140</strain>
    </source>
</reference>
<sequence length="37" mass="3778">MTRTEQMATKVAATPALMTPEALLVPLAGAPEPDPTG</sequence>
<dbReference type="Proteomes" id="UP000192582">
    <property type="component" value="Unassembled WGS sequence"/>
</dbReference>
<evidence type="ECO:0000313" key="2">
    <source>
        <dbReference type="Proteomes" id="UP000192582"/>
    </source>
</evidence>
<keyword evidence="2" id="KW-1185">Reference proteome</keyword>
<gene>
    <name evidence="1" type="ORF">SAMN00790413_01159</name>
</gene>
<dbReference type="EMBL" id="FWWU01000009">
    <property type="protein sequence ID" value="SMB91508.1"/>
    <property type="molecule type" value="Genomic_DNA"/>
</dbReference>
<evidence type="ECO:0000313" key="1">
    <source>
        <dbReference type="EMBL" id="SMB91508.1"/>
    </source>
</evidence>
<name>A0A1W1VDR0_9DEIO</name>
<protein>
    <submittedName>
        <fullName evidence="1">Uncharacterized protein</fullName>
    </submittedName>
</protein>
<proteinExistence type="predicted"/>
<accession>A0A1W1VDR0</accession>
<organism evidence="1 2">
    <name type="scientific">Deinococcus hopiensis KR-140</name>
    <dbReference type="NCBI Taxonomy" id="695939"/>
    <lineage>
        <taxon>Bacteria</taxon>
        <taxon>Thermotogati</taxon>
        <taxon>Deinococcota</taxon>
        <taxon>Deinococci</taxon>
        <taxon>Deinococcales</taxon>
        <taxon>Deinococcaceae</taxon>
        <taxon>Deinococcus</taxon>
    </lineage>
</organism>